<evidence type="ECO:0000313" key="2">
    <source>
        <dbReference type="Proteomes" id="UP000008068"/>
    </source>
</evidence>
<reference evidence="2" key="1">
    <citation type="submission" date="2011-07" db="EMBL/GenBank/DDBJ databases">
        <authorList>
            <consortium name="Caenorhabditis brenneri Sequencing and Analysis Consortium"/>
            <person name="Wilson R.K."/>
        </authorList>
    </citation>
    <scope>NUCLEOTIDE SEQUENCE [LARGE SCALE GENOMIC DNA]</scope>
    <source>
        <strain evidence="2">PB2801</strain>
    </source>
</reference>
<evidence type="ECO:0000313" key="1">
    <source>
        <dbReference type="EMBL" id="EGT59956.1"/>
    </source>
</evidence>
<keyword evidence="2" id="KW-1185">Reference proteome</keyword>
<dbReference type="InParanoid" id="G0NGE6"/>
<dbReference type="Proteomes" id="UP000008068">
    <property type="component" value="Unassembled WGS sequence"/>
</dbReference>
<proteinExistence type="predicted"/>
<gene>
    <name evidence="1" type="ORF">CAEBREN_09950</name>
</gene>
<dbReference type="HOGENOM" id="CLU_2429027_0_0_1"/>
<protein>
    <submittedName>
        <fullName evidence="1">Uncharacterized protein</fullName>
    </submittedName>
</protein>
<accession>G0NGE6</accession>
<sequence>MGRYQDPSRSLDNPTGETIEDKSQTFLEVIEKFERKELTRVVPRIPNVDSKLHSTIVRALNNVDKRQLLKEWSIMMAQEIRTICFRWKLGR</sequence>
<organism evidence="2">
    <name type="scientific">Caenorhabditis brenneri</name>
    <name type="common">Nematode worm</name>
    <dbReference type="NCBI Taxonomy" id="135651"/>
    <lineage>
        <taxon>Eukaryota</taxon>
        <taxon>Metazoa</taxon>
        <taxon>Ecdysozoa</taxon>
        <taxon>Nematoda</taxon>
        <taxon>Chromadorea</taxon>
        <taxon>Rhabditida</taxon>
        <taxon>Rhabditina</taxon>
        <taxon>Rhabditomorpha</taxon>
        <taxon>Rhabditoidea</taxon>
        <taxon>Rhabditidae</taxon>
        <taxon>Peloderinae</taxon>
        <taxon>Caenorhabditis</taxon>
    </lineage>
</organism>
<dbReference type="AlphaFoldDB" id="G0NGE6"/>
<dbReference type="EMBL" id="GL379879">
    <property type="protein sequence ID" value="EGT59956.1"/>
    <property type="molecule type" value="Genomic_DNA"/>
</dbReference>
<name>G0NGE6_CAEBE</name>